<organism evidence="1 2">
    <name type="scientific">Paxillus involutus ATCC 200175</name>
    <dbReference type="NCBI Taxonomy" id="664439"/>
    <lineage>
        <taxon>Eukaryota</taxon>
        <taxon>Fungi</taxon>
        <taxon>Dikarya</taxon>
        <taxon>Basidiomycota</taxon>
        <taxon>Agaricomycotina</taxon>
        <taxon>Agaricomycetes</taxon>
        <taxon>Agaricomycetidae</taxon>
        <taxon>Boletales</taxon>
        <taxon>Paxilineae</taxon>
        <taxon>Paxillaceae</taxon>
        <taxon>Paxillus</taxon>
    </lineage>
</organism>
<proteinExistence type="predicted"/>
<protein>
    <submittedName>
        <fullName evidence="1">Uncharacterized protein</fullName>
    </submittedName>
</protein>
<accession>A0A0C9U9B3</accession>
<reference evidence="2" key="2">
    <citation type="submission" date="2015-01" db="EMBL/GenBank/DDBJ databases">
        <title>Evolutionary Origins and Diversification of the Mycorrhizal Mutualists.</title>
        <authorList>
            <consortium name="DOE Joint Genome Institute"/>
            <consortium name="Mycorrhizal Genomics Consortium"/>
            <person name="Kohler A."/>
            <person name="Kuo A."/>
            <person name="Nagy L.G."/>
            <person name="Floudas D."/>
            <person name="Copeland A."/>
            <person name="Barry K.W."/>
            <person name="Cichocki N."/>
            <person name="Veneault-Fourrey C."/>
            <person name="LaButti K."/>
            <person name="Lindquist E.A."/>
            <person name="Lipzen A."/>
            <person name="Lundell T."/>
            <person name="Morin E."/>
            <person name="Murat C."/>
            <person name="Riley R."/>
            <person name="Ohm R."/>
            <person name="Sun H."/>
            <person name="Tunlid A."/>
            <person name="Henrissat B."/>
            <person name="Grigoriev I.V."/>
            <person name="Hibbett D.S."/>
            <person name="Martin F."/>
        </authorList>
    </citation>
    <scope>NUCLEOTIDE SEQUENCE [LARGE SCALE GENOMIC DNA]</scope>
    <source>
        <strain evidence="2">ATCC 200175</strain>
    </source>
</reference>
<dbReference type="HOGENOM" id="CLU_1855900_0_0_1"/>
<keyword evidence="2" id="KW-1185">Reference proteome</keyword>
<gene>
    <name evidence="1" type="ORF">PAXINDRAFT_169037</name>
</gene>
<sequence>MYFVAKTSTHPGLQEKGINYVRAISEGYRYSKVSGYRDLQSPPQCLGNLGSTVVYSYIAARTPPARTTAPKSESGLAAEASAAFELSCCALAAASHPLIHPRLRLLVITEAKAGSMGAGSGVGDEAASAAIARRVIQM</sequence>
<name>A0A0C9U9B3_PAXIN</name>
<evidence type="ECO:0000313" key="2">
    <source>
        <dbReference type="Proteomes" id="UP000053647"/>
    </source>
</evidence>
<dbReference type="EMBL" id="KN819336">
    <property type="protein sequence ID" value="KIJ15576.1"/>
    <property type="molecule type" value="Genomic_DNA"/>
</dbReference>
<reference evidence="1 2" key="1">
    <citation type="submission" date="2014-06" db="EMBL/GenBank/DDBJ databases">
        <authorList>
            <consortium name="DOE Joint Genome Institute"/>
            <person name="Kuo A."/>
            <person name="Kohler A."/>
            <person name="Nagy L.G."/>
            <person name="Floudas D."/>
            <person name="Copeland A."/>
            <person name="Barry K.W."/>
            <person name="Cichocki N."/>
            <person name="Veneault-Fourrey C."/>
            <person name="LaButti K."/>
            <person name="Lindquist E.A."/>
            <person name="Lipzen A."/>
            <person name="Lundell T."/>
            <person name="Morin E."/>
            <person name="Murat C."/>
            <person name="Sun H."/>
            <person name="Tunlid A."/>
            <person name="Henrissat B."/>
            <person name="Grigoriev I.V."/>
            <person name="Hibbett D.S."/>
            <person name="Martin F."/>
            <person name="Nordberg H.P."/>
            <person name="Cantor M.N."/>
            <person name="Hua S.X."/>
        </authorList>
    </citation>
    <scope>NUCLEOTIDE SEQUENCE [LARGE SCALE GENOMIC DNA]</scope>
    <source>
        <strain evidence="1 2">ATCC 200175</strain>
    </source>
</reference>
<dbReference type="Proteomes" id="UP000053647">
    <property type="component" value="Unassembled WGS sequence"/>
</dbReference>
<dbReference type="AlphaFoldDB" id="A0A0C9U9B3"/>
<evidence type="ECO:0000313" key="1">
    <source>
        <dbReference type="EMBL" id="KIJ15576.1"/>
    </source>
</evidence>